<gene>
    <name evidence="1" type="ORF">P280DRAFT_256250</name>
</gene>
<proteinExistence type="predicted"/>
<evidence type="ECO:0000313" key="1">
    <source>
        <dbReference type="EMBL" id="KAF2643585.1"/>
    </source>
</evidence>
<dbReference type="Proteomes" id="UP000799753">
    <property type="component" value="Unassembled WGS sequence"/>
</dbReference>
<protein>
    <submittedName>
        <fullName evidence="1">Uncharacterized protein</fullName>
    </submittedName>
</protein>
<evidence type="ECO:0000313" key="2">
    <source>
        <dbReference type="Proteomes" id="UP000799753"/>
    </source>
</evidence>
<accession>A0A6A6S7F4</accession>
<reference evidence="1" key="1">
    <citation type="journal article" date="2020" name="Stud. Mycol.">
        <title>101 Dothideomycetes genomes: a test case for predicting lifestyles and emergence of pathogens.</title>
        <authorList>
            <person name="Haridas S."/>
            <person name="Albert R."/>
            <person name="Binder M."/>
            <person name="Bloem J."/>
            <person name="Labutti K."/>
            <person name="Salamov A."/>
            <person name="Andreopoulos B."/>
            <person name="Baker S."/>
            <person name="Barry K."/>
            <person name="Bills G."/>
            <person name="Bluhm B."/>
            <person name="Cannon C."/>
            <person name="Castanera R."/>
            <person name="Culley D."/>
            <person name="Daum C."/>
            <person name="Ezra D."/>
            <person name="Gonzalez J."/>
            <person name="Henrissat B."/>
            <person name="Kuo A."/>
            <person name="Liang C."/>
            <person name="Lipzen A."/>
            <person name="Lutzoni F."/>
            <person name="Magnuson J."/>
            <person name="Mondo S."/>
            <person name="Nolan M."/>
            <person name="Ohm R."/>
            <person name="Pangilinan J."/>
            <person name="Park H.-J."/>
            <person name="Ramirez L."/>
            <person name="Alfaro M."/>
            <person name="Sun H."/>
            <person name="Tritt A."/>
            <person name="Yoshinaga Y."/>
            <person name="Zwiers L.-H."/>
            <person name="Turgeon B."/>
            <person name="Goodwin S."/>
            <person name="Spatafora J."/>
            <person name="Crous P."/>
            <person name="Grigoriev I."/>
        </authorList>
    </citation>
    <scope>NUCLEOTIDE SEQUENCE</scope>
    <source>
        <strain evidence="1">CBS 473.64</strain>
    </source>
</reference>
<keyword evidence="2" id="KW-1185">Reference proteome</keyword>
<sequence>MFLSACTHPPATHTDRMITTTPSSSPTINLSSLAQVPEIISMILNHMIGKYTHPHVHTPTTFANFAPHCSGDPLIQLHASERYITGVTCETSFDPTILPPPLQYEFARLLRHRWIRGPKTFLRPEMFALIHLIRLKHSSHFNNLRTNGFRKIRRKIRRRYDLPAPMISHPRVPLHGLERLHLSLGSRTNMSVFQVHVP</sequence>
<organism evidence="1 2">
    <name type="scientific">Massarina eburnea CBS 473.64</name>
    <dbReference type="NCBI Taxonomy" id="1395130"/>
    <lineage>
        <taxon>Eukaryota</taxon>
        <taxon>Fungi</taxon>
        <taxon>Dikarya</taxon>
        <taxon>Ascomycota</taxon>
        <taxon>Pezizomycotina</taxon>
        <taxon>Dothideomycetes</taxon>
        <taxon>Pleosporomycetidae</taxon>
        <taxon>Pleosporales</taxon>
        <taxon>Massarineae</taxon>
        <taxon>Massarinaceae</taxon>
        <taxon>Massarina</taxon>
    </lineage>
</organism>
<dbReference type="EMBL" id="MU006780">
    <property type="protein sequence ID" value="KAF2643585.1"/>
    <property type="molecule type" value="Genomic_DNA"/>
</dbReference>
<dbReference type="AlphaFoldDB" id="A0A6A6S7F4"/>
<name>A0A6A6S7F4_9PLEO</name>